<keyword evidence="2" id="KW-1185">Reference proteome</keyword>
<reference evidence="2" key="1">
    <citation type="journal article" date="2021" name="Elife">
        <title>Highly contiguous assemblies of 101 drosophilid genomes.</title>
        <authorList>
            <person name="Kim B.Y."/>
            <person name="Wang J.R."/>
            <person name="Miller D.E."/>
            <person name="Barmina O."/>
            <person name="Delaney E."/>
            <person name="Thompson A."/>
            <person name="Comeault A.A."/>
            <person name="Peede D."/>
            <person name="D'Agostino E.R."/>
            <person name="Pelaez J."/>
            <person name="Aguilar J.M."/>
            <person name="Haji D."/>
            <person name="Matsunaga T."/>
            <person name="Armstrong E.E."/>
            <person name="Zych M."/>
            <person name="Ogawa Y."/>
            <person name="Stamenkovic-Radak M."/>
            <person name="Jelic M."/>
            <person name="Veselinovic M.S."/>
            <person name="Tanaskovic M."/>
            <person name="Eric P."/>
            <person name="Gao J.J."/>
            <person name="Katoh T.K."/>
            <person name="Toda M.J."/>
            <person name="Watabe H."/>
            <person name="Watada M."/>
            <person name="Davis J.S."/>
            <person name="Moyle L.C."/>
            <person name="Manoli G."/>
            <person name="Bertolini E."/>
            <person name="Kostal V."/>
            <person name="Hawley R.S."/>
            <person name="Takahashi A."/>
            <person name="Jones C.D."/>
            <person name="Price D.K."/>
            <person name="Whiteman N."/>
            <person name="Kopp A."/>
            <person name="Matute D.R."/>
            <person name="Petrov D.A."/>
        </authorList>
    </citation>
    <scope>NUCLEOTIDE SEQUENCE [LARGE SCALE GENOMIC DNA]</scope>
</reference>
<evidence type="ECO:0000313" key="3">
    <source>
        <dbReference type="RefSeq" id="XP_016982147.1"/>
    </source>
</evidence>
<proteinExistence type="predicted"/>
<dbReference type="Proteomes" id="UP001652680">
    <property type="component" value="Unassembled WGS sequence"/>
</dbReference>
<dbReference type="GeneID" id="108046780"/>
<dbReference type="EnsemblMetazoa" id="XM_017126658.1">
    <property type="protein sequence ID" value="XP_016982147.1"/>
    <property type="gene ID" value="LOC108046780"/>
</dbReference>
<dbReference type="OrthoDB" id="7822236at2759"/>
<reference evidence="1" key="3">
    <citation type="submission" date="2025-05" db="UniProtKB">
        <authorList>
            <consortium name="EnsemblMetazoa"/>
        </authorList>
    </citation>
    <scope>IDENTIFICATION</scope>
</reference>
<reference evidence="3" key="2">
    <citation type="submission" date="2025-04" db="UniProtKB">
        <authorList>
            <consortium name="RefSeq"/>
        </authorList>
    </citation>
    <scope>IDENTIFICATION</scope>
</reference>
<dbReference type="AlphaFoldDB" id="A0A6P4EVJ3"/>
<dbReference type="OMA" id="HFLHQNT"/>
<dbReference type="RefSeq" id="XP_016982147.1">
    <property type="nucleotide sequence ID" value="XM_017126658.1"/>
</dbReference>
<organism evidence="3">
    <name type="scientific">Drosophila rhopaloa</name>
    <name type="common">Fruit fly</name>
    <dbReference type="NCBI Taxonomy" id="1041015"/>
    <lineage>
        <taxon>Eukaryota</taxon>
        <taxon>Metazoa</taxon>
        <taxon>Ecdysozoa</taxon>
        <taxon>Arthropoda</taxon>
        <taxon>Hexapoda</taxon>
        <taxon>Insecta</taxon>
        <taxon>Pterygota</taxon>
        <taxon>Neoptera</taxon>
        <taxon>Endopterygota</taxon>
        <taxon>Diptera</taxon>
        <taxon>Brachycera</taxon>
        <taxon>Muscomorpha</taxon>
        <taxon>Ephydroidea</taxon>
        <taxon>Drosophilidae</taxon>
        <taxon>Drosophila</taxon>
        <taxon>Sophophora</taxon>
    </lineage>
</organism>
<evidence type="ECO:0000313" key="1">
    <source>
        <dbReference type="EnsemblMetazoa" id="XP_016982147.1"/>
    </source>
</evidence>
<protein>
    <submittedName>
        <fullName evidence="3">Uncharacterized protein LOC108046780</fullName>
    </submittedName>
</protein>
<sequence>MPRRVLERYGFEPAKQSCLRKSKLDPKGKCGVAIKQQPREQPVEAKNPLQFLERQSDAELVVHWTRAGGRTLSPIKLLPPW</sequence>
<gene>
    <name evidence="3" type="primary">LOC108046780</name>
    <name evidence="1" type="synonym">108046780</name>
</gene>
<accession>A0A6P4EVJ3</accession>
<name>A0A6P4EVJ3_DRORH</name>
<evidence type="ECO:0000313" key="2">
    <source>
        <dbReference type="Proteomes" id="UP001652680"/>
    </source>
</evidence>